<accession>A0A0F7HIE4</accession>
<dbReference type="EMBL" id="FOTB01000003">
    <property type="protein sequence ID" value="SFK74636.1"/>
    <property type="molecule type" value="Genomic_DNA"/>
</dbReference>
<protein>
    <submittedName>
        <fullName evidence="2 3">Choloylglycine hydrolase</fullName>
    </submittedName>
</protein>
<evidence type="ECO:0000313" key="3">
    <source>
        <dbReference type="EMBL" id="SFK74636.1"/>
    </source>
</evidence>
<dbReference type="EMBL" id="CP011366">
    <property type="protein sequence ID" value="AKG72818.1"/>
    <property type="molecule type" value="Genomic_DNA"/>
</dbReference>
<dbReference type="SUPFAM" id="SSF56235">
    <property type="entry name" value="N-terminal nucleophile aminohydrolases (Ntn hydrolases)"/>
    <property type="match status" value="1"/>
</dbReference>
<name>A0A0F7HIE4_9STAP</name>
<dbReference type="OrthoDB" id="8617387at2"/>
<dbReference type="PANTHER" id="PTHR34180">
    <property type="entry name" value="PEPTIDASE C45"/>
    <property type="match status" value="1"/>
</dbReference>
<reference evidence="2 4" key="1">
    <citation type="journal article" date="2015" name="Int. J. Syst. Evol. Microbiol.">
        <title>Complete genome sequence of Salinicoccus halodurans H3B36, isolated from the Qaidam Basin in China.</title>
        <authorList>
            <person name="Jiang K."/>
            <person name="Xue Y."/>
            <person name="Ma Y."/>
        </authorList>
    </citation>
    <scope>NUCLEOTIDE SEQUENCE [LARGE SCALE GENOMIC DNA]</scope>
    <source>
        <strain evidence="2 4">H3B36</strain>
    </source>
</reference>
<organism evidence="3 5">
    <name type="scientific">Salinicoccus halodurans</name>
    <dbReference type="NCBI Taxonomy" id="407035"/>
    <lineage>
        <taxon>Bacteria</taxon>
        <taxon>Bacillati</taxon>
        <taxon>Bacillota</taxon>
        <taxon>Bacilli</taxon>
        <taxon>Bacillales</taxon>
        <taxon>Staphylococcaceae</taxon>
        <taxon>Salinicoccus</taxon>
    </lineage>
</organism>
<evidence type="ECO:0000313" key="5">
    <source>
        <dbReference type="Proteomes" id="UP000183090"/>
    </source>
</evidence>
<feature type="domain" description="Peptidase C45 hydrolase" evidence="1">
    <location>
        <begin position="104"/>
        <end position="310"/>
    </location>
</feature>
<proteinExistence type="predicted"/>
<evidence type="ECO:0000313" key="4">
    <source>
        <dbReference type="Proteomes" id="UP000034029"/>
    </source>
</evidence>
<dbReference type="InterPro" id="IPR047801">
    <property type="entry name" value="Peptidase_C45"/>
</dbReference>
<dbReference type="CDD" id="cd01935">
    <property type="entry name" value="Ntn_CGH_like"/>
    <property type="match status" value="1"/>
</dbReference>
<reference evidence="3 5" key="3">
    <citation type="submission" date="2016-10" db="EMBL/GenBank/DDBJ databases">
        <authorList>
            <person name="Varghese N."/>
            <person name="Submissions S."/>
        </authorList>
    </citation>
    <scope>NUCLEOTIDE SEQUENCE [LARGE SCALE GENOMIC DNA]</scope>
    <source>
        <strain evidence="3 5">CGMCC 1.6501</strain>
    </source>
</reference>
<dbReference type="KEGG" id="shv:AAT16_00430"/>
<dbReference type="Proteomes" id="UP000183090">
    <property type="component" value="Unassembled WGS sequence"/>
</dbReference>
<sequence length="356" mass="41283">MKQFYSDVIQFRGTHYDFGYYQGKLLKDSPILPNREKQWGPKKDRHFMIDPERYLEIIKNIAPAILDEIQGLADALDMDMDKAFRSFGGYYLEFKRSGCSIFTDTEYMVRNYDSHPRGYEGRYLFYAPSDEGYAFIAPSMQITGRIDGMNEKGLVTGYNFTHSKMAGDGFMCSMVARLILETCANTAEAISLLKTIPHRHSFSYVLLDTDGHSYVVEASPRRVAVRQSNVCTNHFHLLNEENRYRQEETRQREKTIQIRQKSSTNPYQAFKVMNSPEQGVFSEKYDASAGTIHTSVYFPNELKAWFVIGPDRAPVIFDFGKWLRGNNVNITQIKGELKYHRPFVNMEMPRTKKDHH</sequence>
<dbReference type="NCBIfam" id="NF040521">
    <property type="entry name" value="C45_proenzyme"/>
    <property type="match status" value="1"/>
</dbReference>
<dbReference type="Gene3D" id="3.60.60.10">
    <property type="entry name" value="Penicillin V Acylase, Chain A"/>
    <property type="match status" value="1"/>
</dbReference>
<evidence type="ECO:0000259" key="1">
    <source>
        <dbReference type="Pfam" id="PF03417"/>
    </source>
</evidence>
<dbReference type="Pfam" id="PF03417">
    <property type="entry name" value="AAT"/>
    <property type="match status" value="1"/>
</dbReference>
<dbReference type="InterPro" id="IPR005079">
    <property type="entry name" value="Peptidase_C45_hydrolase"/>
</dbReference>
<dbReference type="PANTHER" id="PTHR34180:SF1">
    <property type="entry name" value="BETA-ALANYL-DOPAMINE_CARCININE HYDROLASE"/>
    <property type="match status" value="1"/>
</dbReference>
<dbReference type="Proteomes" id="UP000034029">
    <property type="component" value="Chromosome"/>
</dbReference>
<dbReference type="AlphaFoldDB" id="A0A0F7HIE4"/>
<dbReference type="InterPro" id="IPR047794">
    <property type="entry name" value="C45_proenzyme-like"/>
</dbReference>
<keyword evidence="4" id="KW-1185">Reference proteome</keyword>
<dbReference type="RefSeq" id="WP_046789014.1">
    <property type="nucleotide sequence ID" value="NZ_CP011366.1"/>
</dbReference>
<dbReference type="GO" id="GO:0016787">
    <property type="term" value="F:hydrolase activity"/>
    <property type="evidence" value="ECO:0007669"/>
    <property type="project" value="UniProtKB-KW"/>
</dbReference>
<keyword evidence="3" id="KW-0378">Hydrolase</keyword>
<dbReference type="InterPro" id="IPR029055">
    <property type="entry name" value="Ntn_hydrolases_N"/>
</dbReference>
<evidence type="ECO:0000313" key="2">
    <source>
        <dbReference type="EMBL" id="AKG72818.1"/>
    </source>
</evidence>
<gene>
    <name evidence="2" type="ORF">AAT16_00430</name>
    <name evidence="3" type="ORF">SAMN05216235_1451</name>
</gene>
<reference evidence="4" key="2">
    <citation type="submission" date="2015-04" db="EMBL/GenBank/DDBJ databases">
        <title>Complete genome sequence of Salinicoccus halodurans strain H3B36, isolated from the Qaidam basin of China.</title>
        <authorList>
            <person name="Ma Y."/>
            <person name="Jiang K."/>
            <person name="Xue Y."/>
        </authorList>
    </citation>
    <scope>NUCLEOTIDE SEQUENCE [LARGE SCALE GENOMIC DNA]</scope>
    <source>
        <strain evidence="4">H3B36</strain>
    </source>
</reference>